<dbReference type="EMBL" id="JAHCDA010000003">
    <property type="protein sequence ID" value="MBS7812376.1"/>
    <property type="molecule type" value="Genomic_DNA"/>
</dbReference>
<keyword evidence="2" id="KW-1185">Reference proteome</keyword>
<dbReference type="SUPFAM" id="SSF110849">
    <property type="entry name" value="ParB/Sulfiredoxin"/>
    <property type="match status" value="1"/>
</dbReference>
<organism evidence="1 2">
    <name type="scientific">Roseococcus pinisoli</name>
    <dbReference type="NCBI Taxonomy" id="2835040"/>
    <lineage>
        <taxon>Bacteria</taxon>
        <taxon>Pseudomonadati</taxon>
        <taxon>Pseudomonadota</taxon>
        <taxon>Alphaproteobacteria</taxon>
        <taxon>Acetobacterales</taxon>
        <taxon>Roseomonadaceae</taxon>
        <taxon>Roseococcus</taxon>
    </lineage>
</organism>
<accession>A0ABS5QFC3</accession>
<sequence length="309" mass="34405">MSAQTKTDSIVRLDKVPLSLMVPDEDNPNRMPARAFDLLVDNLERTGFTDPVLLRPFDLPAFEALRAKAAGDTAKLLALVEHAQCRFKIVGGHHRREGALYLGFDKGPGTIIVDPEFDDEAAAFQMVRMNSIRGKMDPEAFVRMYQKVQAKYADEILQDMFGFAERAEFEKLVKSTAKGLPKEMKDKFLEGAKEVKTIDGLAKLLNDLFTRYGDTAPYAFMVLDYGGQQHVWVQVSKATMKSLRTIGEICITEGRTMDSILGKFVQAVANNEFPDFLKAAIESTPHVVLPANMPVAPTLKNLETMNALD</sequence>
<evidence type="ECO:0000313" key="1">
    <source>
        <dbReference type="EMBL" id="MBS7812376.1"/>
    </source>
</evidence>
<dbReference type="Proteomes" id="UP000766336">
    <property type="component" value="Unassembled WGS sequence"/>
</dbReference>
<reference evidence="1 2" key="1">
    <citation type="submission" date="2021-05" db="EMBL/GenBank/DDBJ databases">
        <title>Roseococcus sp. XZZS9, whole genome shotgun sequencing project.</title>
        <authorList>
            <person name="Zhao G."/>
            <person name="Shen L."/>
        </authorList>
    </citation>
    <scope>NUCLEOTIDE SEQUENCE [LARGE SCALE GENOMIC DNA]</scope>
    <source>
        <strain evidence="1 2">XZZS9</strain>
    </source>
</reference>
<dbReference type="RefSeq" id="WP_213671084.1">
    <property type="nucleotide sequence ID" value="NZ_JAHCDA010000003.1"/>
</dbReference>
<proteinExistence type="predicted"/>
<evidence type="ECO:0000313" key="2">
    <source>
        <dbReference type="Proteomes" id="UP000766336"/>
    </source>
</evidence>
<gene>
    <name evidence="1" type="ORF">KHU32_15605</name>
</gene>
<comment type="caution">
    <text evidence="1">The sequence shown here is derived from an EMBL/GenBank/DDBJ whole genome shotgun (WGS) entry which is preliminary data.</text>
</comment>
<name>A0ABS5QFC3_9PROT</name>
<protein>
    <submittedName>
        <fullName evidence="1">ParB-like nuclease domain-containing protein</fullName>
    </submittedName>
</protein>
<dbReference type="InterPro" id="IPR036086">
    <property type="entry name" value="ParB/Sulfiredoxin_sf"/>
</dbReference>